<reference evidence="2" key="1">
    <citation type="submission" date="2013-05" db="EMBL/GenBank/DDBJ databases">
        <title>Genome assembly of Cystobacter fuscus DSM 2262.</title>
        <authorList>
            <person name="Sharma G."/>
            <person name="Khatri I."/>
            <person name="Kaur C."/>
            <person name="Mayilraj S."/>
            <person name="Subramanian S."/>
        </authorList>
    </citation>
    <scope>NUCLEOTIDE SEQUENCE [LARGE SCALE GENOMIC DNA]</scope>
    <source>
        <strain evidence="2">DSM 2262</strain>
    </source>
</reference>
<comment type="caution">
    <text evidence="2">The sequence shown here is derived from an EMBL/GenBank/DDBJ whole genome shotgun (WGS) entry which is preliminary data.</text>
</comment>
<proteinExistence type="predicted"/>
<name>S9NSU4_CYSF2</name>
<protein>
    <submittedName>
        <fullName evidence="2">Uncharacterized protein</fullName>
    </submittedName>
</protein>
<evidence type="ECO:0000313" key="3">
    <source>
        <dbReference type="Proteomes" id="UP000011682"/>
    </source>
</evidence>
<keyword evidence="3" id="KW-1185">Reference proteome</keyword>
<dbReference type="EMBL" id="ANAH02000074">
    <property type="protein sequence ID" value="EPX55155.1"/>
    <property type="molecule type" value="Genomic_DNA"/>
</dbReference>
<organism evidence="2 3">
    <name type="scientific">Cystobacter fuscus (strain ATCC 25194 / DSM 2262 / NBRC 100088 / M29)</name>
    <dbReference type="NCBI Taxonomy" id="1242864"/>
    <lineage>
        <taxon>Bacteria</taxon>
        <taxon>Pseudomonadati</taxon>
        <taxon>Myxococcota</taxon>
        <taxon>Myxococcia</taxon>
        <taxon>Myxococcales</taxon>
        <taxon>Cystobacterineae</taxon>
        <taxon>Archangiaceae</taxon>
        <taxon>Cystobacter</taxon>
    </lineage>
</organism>
<dbReference type="AlphaFoldDB" id="S9NSU4"/>
<evidence type="ECO:0000313" key="2">
    <source>
        <dbReference type="EMBL" id="EPX55155.1"/>
    </source>
</evidence>
<sequence length="37" mass="3743">MLGVEGSSLNIGTLIPIGTPTSAGPWYARSPPSSAQE</sequence>
<evidence type="ECO:0000256" key="1">
    <source>
        <dbReference type="SAM" id="MobiDB-lite"/>
    </source>
</evidence>
<dbReference type="Proteomes" id="UP000011682">
    <property type="component" value="Unassembled WGS sequence"/>
</dbReference>
<accession>S9NSU4</accession>
<gene>
    <name evidence="2" type="ORF">D187_009661</name>
</gene>
<feature type="region of interest" description="Disordered" evidence="1">
    <location>
        <begin position="1"/>
        <end position="37"/>
    </location>
</feature>